<keyword evidence="3" id="KW-0295">Fungicide</keyword>
<dbReference type="GeneID" id="130498962"/>
<dbReference type="GO" id="GO:0031640">
    <property type="term" value="P:killing of cells of another organism"/>
    <property type="evidence" value="ECO:0007669"/>
    <property type="project" value="UniProtKB-KW"/>
</dbReference>
<keyword evidence="2" id="KW-0929">Antimicrobial</keyword>
<keyword evidence="4" id="KW-0611">Plant defense</keyword>
<sequence>MAKLSCSYFLVLMIVFSVCLMVEKTEGKELIKKETTDAGKVCVTTIKEGLDCIKFFCDHDCAAQHKGGLGYCEDDPKVPGPLNCRCAYPC</sequence>
<comment type="similarity">
    <text evidence="1">Belongs to the DEFL family.</text>
</comment>
<dbReference type="OrthoDB" id="1083973at2759"/>
<dbReference type="Pfam" id="PF07333">
    <property type="entry name" value="SLR1-BP"/>
    <property type="match status" value="1"/>
</dbReference>
<dbReference type="RefSeq" id="XP_056848806.1">
    <property type="nucleotide sequence ID" value="XM_056992826.1"/>
</dbReference>
<dbReference type="AlphaFoldDB" id="A0A9W3CBG4"/>
<dbReference type="Proteomes" id="UP000504610">
    <property type="component" value="Chromosome 8"/>
</dbReference>
<keyword evidence="5" id="KW-1015">Disulfide bond</keyword>
<dbReference type="InterPro" id="IPR010851">
    <property type="entry name" value="DEFL"/>
</dbReference>
<evidence type="ECO:0000313" key="8">
    <source>
        <dbReference type="RefSeq" id="XP_056848806.1"/>
    </source>
</evidence>
<evidence type="ECO:0000256" key="3">
    <source>
        <dbReference type="ARBA" id="ARBA00022577"/>
    </source>
</evidence>
<evidence type="ECO:0000313" key="7">
    <source>
        <dbReference type="Proteomes" id="UP000504610"/>
    </source>
</evidence>
<protein>
    <submittedName>
        <fullName evidence="8">Defensin-like protein 159</fullName>
    </submittedName>
</protein>
<reference evidence="8" key="2">
    <citation type="submission" date="2025-08" db="UniProtKB">
        <authorList>
            <consortium name="RefSeq"/>
        </authorList>
    </citation>
    <scope>IDENTIFICATION</scope>
    <source>
        <tissue evidence="8">Leaf</tissue>
    </source>
</reference>
<dbReference type="KEGG" id="rsz:130498962"/>
<name>A0A9W3CBG4_RAPSA</name>
<evidence type="ECO:0000256" key="5">
    <source>
        <dbReference type="ARBA" id="ARBA00023157"/>
    </source>
</evidence>
<gene>
    <name evidence="8" type="primary">LOC130498962</name>
</gene>
<feature type="signal peptide" evidence="6">
    <location>
        <begin position="1"/>
        <end position="27"/>
    </location>
</feature>
<keyword evidence="6" id="KW-0732">Signal</keyword>
<reference evidence="7" key="1">
    <citation type="journal article" date="2019" name="Database">
        <title>The radish genome database (RadishGD): an integrated information resource for radish genomics.</title>
        <authorList>
            <person name="Yu H.J."/>
            <person name="Baek S."/>
            <person name="Lee Y.J."/>
            <person name="Cho A."/>
            <person name="Mun J.H."/>
        </authorList>
    </citation>
    <scope>NUCLEOTIDE SEQUENCE [LARGE SCALE GENOMIC DNA]</scope>
    <source>
        <strain evidence="7">cv. WK10039</strain>
    </source>
</reference>
<evidence type="ECO:0000256" key="6">
    <source>
        <dbReference type="SAM" id="SignalP"/>
    </source>
</evidence>
<organism evidence="7 8">
    <name type="scientific">Raphanus sativus</name>
    <name type="common">Radish</name>
    <name type="synonym">Raphanus raphanistrum var. sativus</name>
    <dbReference type="NCBI Taxonomy" id="3726"/>
    <lineage>
        <taxon>Eukaryota</taxon>
        <taxon>Viridiplantae</taxon>
        <taxon>Streptophyta</taxon>
        <taxon>Embryophyta</taxon>
        <taxon>Tracheophyta</taxon>
        <taxon>Spermatophyta</taxon>
        <taxon>Magnoliopsida</taxon>
        <taxon>eudicotyledons</taxon>
        <taxon>Gunneridae</taxon>
        <taxon>Pentapetalae</taxon>
        <taxon>rosids</taxon>
        <taxon>malvids</taxon>
        <taxon>Brassicales</taxon>
        <taxon>Brassicaceae</taxon>
        <taxon>Brassiceae</taxon>
        <taxon>Raphanus</taxon>
    </lineage>
</organism>
<proteinExistence type="inferred from homology"/>
<keyword evidence="7" id="KW-1185">Reference proteome</keyword>
<evidence type="ECO:0000256" key="4">
    <source>
        <dbReference type="ARBA" id="ARBA00022821"/>
    </source>
</evidence>
<dbReference type="GO" id="GO:0050832">
    <property type="term" value="P:defense response to fungus"/>
    <property type="evidence" value="ECO:0007669"/>
    <property type="project" value="UniProtKB-KW"/>
</dbReference>
<feature type="chain" id="PRO_5040728388" evidence="6">
    <location>
        <begin position="28"/>
        <end position="90"/>
    </location>
</feature>
<evidence type="ECO:0000256" key="2">
    <source>
        <dbReference type="ARBA" id="ARBA00022529"/>
    </source>
</evidence>
<evidence type="ECO:0000256" key="1">
    <source>
        <dbReference type="ARBA" id="ARBA00006722"/>
    </source>
</evidence>
<accession>A0A9W3CBG4</accession>